<feature type="compositionally biased region" description="Basic residues" evidence="1">
    <location>
        <begin position="34"/>
        <end position="44"/>
    </location>
</feature>
<feature type="region of interest" description="Disordered" evidence="1">
    <location>
        <begin position="1"/>
        <end position="98"/>
    </location>
</feature>
<evidence type="ECO:0000313" key="3">
    <source>
        <dbReference type="Proteomes" id="UP000801492"/>
    </source>
</evidence>
<accession>A0A8K0CFJ5</accession>
<feature type="non-terminal residue" evidence="2">
    <location>
        <position position="98"/>
    </location>
</feature>
<evidence type="ECO:0000256" key="1">
    <source>
        <dbReference type="SAM" id="MobiDB-lite"/>
    </source>
</evidence>
<organism evidence="2 3">
    <name type="scientific">Ignelater luminosus</name>
    <name type="common">Cucubano</name>
    <name type="synonym">Pyrophorus luminosus</name>
    <dbReference type="NCBI Taxonomy" id="2038154"/>
    <lineage>
        <taxon>Eukaryota</taxon>
        <taxon>Metazoa</taxon>
        <taxon>Ecdysozoa</taxon>
        <taxon>Arthropoda</taxon>
        <taxon>Hexapoda</taxon>
        <taxon>Insecta</taxon>
        <taxon>Pterygota</taxon>
        <taxon>Neoptera</taxon>
        <taxon>Endopterygota</taxon>
        <taxon>Coleoptera</taxon>
        <taxon>Polyphaga</taxon>
        <taxon>Elateriformia</taxon>
        <taxon>Elateroidea</taxon>
        <taxon>Elateridae</taxon>
        <taxon>Agrypninae</taxon>
        <taxon>Pyrophorini</taxon>
        <taxon>Ignelater</taxon>
    </lineage>
</organism>
<proteinExistence type="predicted"/>
<protein>
    <submittedName>
        <fullName evidence="2">Uncharacterized protein</fullName>
    </submittedName>
</protein>
<feature type="compositionally biased region" description="Polar residues" evidence="1">
    <location>
        <begin position="50"/>
        <end position="73"/>
    </location>
</feature>
<name>A0A8K0CFJ5_IGNLU</name>
<keyword evidence="3" id="KW-1185">Reference proteome</keyword>
<evidence type="ECO:0000313" key="2">
    <source>
        <dbReference type="EMBL" id="KAF2886404.1"/>
    </source>
</evidence>
<sequence length="98" mass="11508">MFNMYQKINRQEDKESKEPDVIGHDRFCQERPSRSSKRRKRMPKRAQSVAEFSTLTTANKRNAFRNRSLSSEQKGSKDGQKFPPRSESVAKSFFSSFR</sequence>
<dbReference type="Proteomes" id="UP000801492">
    <property type="component" value="Unassembled WGS sequence"/>
</dbReference>
<dbReference type="OrthoDB" id="10045021at2759"/>
<gene>
    <name evidence="2" type="ORF">ILUMI_19769</name>
</gene>
<dbReference type="AlphaFoldDB" id="A0A8K0CFJ5"/>
<feature type="compositionally biased region" description="Basic and acidic residues" evidence="1">
    <location>
        <begin position="9"/>
        <end position="33"/>
    </location>
</feature>
<reference evidence="2" key="1">
    <citation type="submission" date="2019-08" db="EMBL/GenBank/DDBJ databases">
        <title>The genome of the North American firefly Photinus pyralis.</title>
        <authorList>
            <consortium name="Photinus pyralis genome working group"/>
            <person name="Fallon T.R."/>
            <person name="Sander Lower S.E."/>
            <person name="Weng J.-K."/>
        </authorList>
    </citation>
    <scope>NUCLEOTIDE SEQUENCE</scope>
    <source>
        <strain evidence="2">TRF0915ILg1</strain>
        <tissue evidence="2">Whole body</tissue>
    </source>
</reference>
<dbReference type="EMBL" id="VTPC01087766">
    <property type="protein sequence ID" value="KAF2886404.1"/>
    <property type="molecule type" value="Genomic_DNA"/>
</dbReference>
<comment type="caution">
    <text evidence="2">The sequence shown here is derived from an EMBL/GenBank/DDBJ whole genome shotgun (WGS) entry which is preliminary data.</text>
</comment>